<evidence type="ECO:0000256" key="1">
    <source>
        <dbReference type="SAM" id="Phobius"/>
    </source>
</evidence>
<dbReference type="PANTHER" id="PTHR33802:SF1">
    <property type="entry name" value="XK-RELATED PROTEIN"/>
    <property type="match status" value="1"/>
</dbReference>
<dbReference type="Proteomes" id="UP000615026">
    <property type="component" value="Unassembled WGS sequence"/>
</dbReference>
<feature type="transmembrane region" description="Helical" evidence="1">
    <location>
        <begin position="88"/>
        <end position="108"/>
    </location>
</feature>
<feature type="transmembrane region" description="Helical" evidence="1">
    <location>
        <begin position="182"/>
        <end position="204"/>
    </location>
</feature>
<feature type="transmembrane region" description="Helical" evidence="1">
    <location>
        <begin position="114"/>
        <end position="134"/>
    </location>
</feature>
<dbReference type="AlphaFoldDB" id="A0A929FC36"/>
<feature type="transmembrane region" description="Helical" evidence="1">
    <location>
        <begin position="211"/>
        <end position="227"/>
    </location>
</feature>
<sequence length="258" mass="28316">MGLIGLTGSNRILAIATWVAILGTLIVNTLSNIFPIDGSTVADLANGPLAGVLITPANYAFIIWGVIYIGLIAYAWYQSRRKQRGQLLIQRINVCLIVACVAQISWIYLFTLQLYWGSVVAMALILLALIAAYSELEDGQHLADSRRKRMVHGPISIYLAWISVATVVNVASAFYASGFRELGLSGAVWTAIMIAVANLIAALAIVRRRDLPFALVFIWADVAIAQRHQDLPVIWVSALIMGLVLVGLLVRRYPRKSW</sequence>
<keyword evidence="1" id="KW-0812">Transmembrane</keyword>
<dbReference type="Gene3D" id="1.20.1260.100">
    <property type="entry name" value="TspO/MBR protein"/>
    <property type="match status" value="1"/>
</dbReference>
<dbReference type="EMBL" id="JADEXP010000245">
    <property type="protein sequence ID" value="MBE9069188.1"/>
    <property type="molecule type" value="Genomic_DNA"/>
</dbReference>
<dbReference type="InterPro" id="IPR038330">
    <property type="entry name" value="TspO/MBR-related_sf"/>
</dbReference>
<organism evidence="2 3">
    <name type="scientific">Leptolyngbya cf. ectocarpi LEGE 11479</name>
    <dbReference type="NCBI Taxonomy" id="1828722"/>
    <lineage>
        <taxon>Bacteria</taxon>
        <taxon>Bacillati</taxon>
        <taxon>Cyanobacteriota</taxon>
        <taxon>Cyanophyceae</taxon>
        <taxon>Leptolyngbyales</taxon>
        <taxon>Leptolyngbyaceae</taxon>
        <taxon>Leptolyngbya group</taxon>
        <taxon>Leptolyngbya</taxon>
    </lineage>
</organism>
<feature type="transmembrane region" description="Helical" evidence="1">
    <location>
        <begin position="56"/>
        <end position="76"/>
    </location>
</feature>
<dbReference type="PANTHER" id="PTHR33802">
    <property type="entry name" value="SI:CH211-161H7.5-RELATED"/>
    <property type="match status" value="1"/>
</dbReference>
<feature type="transmembrane region" description="Helical" evidence="1">
    <location>
        <begin position="233"/>
        <end position="250"/>
    </location>
</feature>
<comment type="caution">
    <text evidence="2">The sequence shown here is derived from an EMBL/GenBank/DDBJ whole genome shotgun (WGS) entry which is preliminary data.</text>
</comment>
<protein>
    <submittedName>
        <fullName evidence="2">Tryptophan-rich sensory protein</fullName>
    </submittedName>
</protein>
<gene>
    <name evidence="2" type="ORF">IQ260_21310</name>
</gene>
<keyword evidence="1" id="KW-0472">Membrane</keyword>
<evidence type="ECO:0000313" key="2">
    <source>
        <dbReference type="EMBL" id="MBE9069188.1"/>
    </source>
</evidence>
<keyword evidence="1" id="KW-1133">Transmembrane helix</keyword>
<proteinExistence type="predicted"/>
<feature type="transmembrane region" description="Helical" evidence="1">
    <location>
        <begin position="155"/>
        <end position="176"/>
    </location>
</feature>
<name>A0A929FC36_LEPEC</name>
<reference evidence="2" key="1">
    <citation type="submission" date="2020-10" db="EMBL/GenBank/DDBJ databases">
        <authorList>
            <person name="Castelo-Branco R."/>
            <person name="Eusebio N."/>
            <person name="Adriana R."/>
            <person name="Vieira A."/>
            <person name="Brugerolle De Fraissinette N."/>
            <person name="Rezende De Castro R."/>
            <person name="Schneider M.P."/>
            <person name="Vasconcelos V."/>
            <person name="Leao P.N."/>
        </authorList>
    </citation>
    <scope>NUCLEOTIDE SEQUENCE</scope>
    <source>
        <strain evidence="2">LEGE 11479</strain>
    </source>
</reference>
<feature type="transmembrane region" description="Helical" evidence="1">
    <location>
        <begin position="12"/>
        <end position="36"/>
    </location>
</feature>
<evidence type="ECO:0000313" key="3">
    <source>
        <dbReference type="Proteomes" id="UP000615026"/>
    </source>
</evidence>
<dbReference type="RefSeq" id="WP_193995101.1">
    <property type="nucleotide sequence ID" value="NZ_JADEXP010000245.1"/>
</dbReference>
<keyword evidence="3" id="KW-1185">Reference proteome</keyword>
<accession>A0A929FC36</accession>